<dbReference type="PANTHER" id="PTHR33744:SF7">
    <property type="entry name" value="PUCR FAMILY TRANSCRIPTIONAL REGULATOR"/>
    <property type="match status" value="1"/>
</dbReference>
<evidence type="ECO:0000259" key="1">
    <source>
        <dbReference type="Pfam" id="PF07905"/>
    </source>
</evidence>
<dbReference type="Pfam" id="PF07905">
    <property type="entry name" value="PucR"/>
    <property type="match status" value="1"/>
</dbReference>
<dbReference type="InterPro" id="IPR051448">
    <property type="entry name" value="CdaR-like_regulators"/>
</dbReference>
<sequence length="510" mass="54767">MVQSAVTESETISLEWLMNQKKLKLKKLTRTDVRFTVVQPTELENPSEFLSPGALVLLVGLAFESAPAKFADYVRNLSQAGVAAIGFGTGLSFDTVPPALVDAAREANLALFEVPRDVPFVSILTTVRKEFARRESQQQAVQLKLQSKLHAAAISGGIPSLLRTLANEISAAVALCNIDGTVVESVSFSGMDATEITAKQPPHDLALSRAFSTAGKYHLIQKLSTQGASRYVLVTTAPQPYSKLANRIVSYAASLADILLHLPVDVRQGRNELNTLALEMLLAEKHETTHGKSALARIFSPLSDGNDDVRPVVIHSDSATTTARAIASCDAHLALRGYSQCTMPLAGGFQLFLLTAALPQAEIVEMFAEHKPKLKIAIGAVLSWRSVTTATVDALCSTALALPPGGTATADSTSLSWLHEPSVQQALRNRAAETIGRLADYDKKTNSDLVATLSAYLRSGNHVADASHLLGIHRHTMRTRLQKIETVCELSLNNPVTCAELLLVVITQAV</sequence>
<reference evidence="4" key="2">
    <citation type="submission" date="2015-05" db="EMBL/GenBank/DDBJ databases">
        <title>Complete genome sequence of Corynebacterium mustelae DSM 45274, isolated from various tissues of a male ferret with lethal sepsis.</title>
        <authorList>
            <person name="Ruckert C."/>
            <person name="Albersmeier A."/>
            <person name="Winkler A."/>
            <person name="Tauch A."/>
        </authorList>
    </citation>
    <scope>NUCLEOTIDE SEQUENCE [LARGE SCALE GENOMIC DNA]</scope>
    <source>
        <strain evidence="4">DSM 45274</strain>
    </source>
</reference>
<dbReference type="Gene3D" id="1.10.10.2840">
    <property type="entry name" value="PucR C-terminal helix-turn-helix domain"/>
    <property type="match status" value="1"/>
</dbReference>
<protein>
    <submittedName>
        <fullName evidence="3">Purine catabolism regulator-like protein</fullName>
    </submittedName>
</protein>
<organism evidence="3 4">
    <name type="scientific">Corynebacterium mustelae</name>
    <dbReference type="NCBI Taxonomy" id="571915"/>
    <lineage>
        <taxon>Bacteria</taxon>
        <taxon>Bacillati</taxon>
        <taxon>Actinomycetota</taxon>
        <taxon>Actinomycetes</taxon>
        <taxon>Mycobacteriales</taxon>
        <taxon>Corynebacteriaceae</taxon>
        <taxon>Corynebacterium</taxon>
    </lineage>
</organism>
<feature type="domain" description="Purine catabolism PurC-like" evidence="1">
    <location>
        <begin position="36"/>
        <end position="127"/>
    </location>
</feature>
<keyword evidence="4" id="KW-1185">Reference proteome</keyword>
<dbReference type="EMBL" id="CP011542">
    <property type="protein sequence ID" value="AKK06693.1"/>
    <property type="molecule type" value="Genomic_DNA"/>
</dbReference>
<evidence type="ECO:0000259" key="2">
    <source>
        <dbReference type="Pfam" id="PF13556"/>
    </source>
</evidence>
<feature type="domain" description="PucR C-terminal helix-turn-helix" evidence="2">
    <location>
        <begin position="449"/>
        <end position="504"/>
    </location>
</feature>
<dbReference type="Proteomes" id="UP000035199">
    <property type="component" value="Chromosome"/>
</dbReference>
<dbReference type="InterPro" id="IPR012914">
    <property type="entry name" value="PucR_dom"/>
</dbReference>
<dbReference type="Pfam" id="PF13556">
    <property type="entry name" value="HTH_30"/>
    <property type="match status" value="1"/>
</dbReference>
<dbReference type="PATRIC" id="fig|571915.4.peg.2544"/>
<dbReference type="PANTHER" id="PTHR33744">
    <property type="entry name" value="CARBOHYDRATE DIACID REGULATOR"/>
    <property type="match status" value="1"/>
</dbReference>
<dbReference type="STRING" id="571915.CMUST_11910"/>
<accession>A0A0G3H4F1</accession>
<dbReference type="AlphaFoldDB" id="A0A0G3H4F1"/>
<dbReference type="InterPro" id="IPR025736">
    <property type="entry name" value="PucR_C-HTH_dom"/>
</dbReference>
<name>A0A0G3H4F1_9CORY</name>
<reference evidence="3 4" key="1">
    <citation type="journal article" date="2015" name="Genome Announc.">
        <title>Complete Genome Sequence of the Type Strain Corynebacterium mustelae DSM 45274, Isolated from Various Tissues of a Male Ferret with Lethal Sepsis.</title>
        <authorList>
            <person name="Ruckert C."/>
            <person name="Eimer J."/>
            <person name="Winkler A."/>
            <person name="Tauch A."/>
        </authorList>
    </citation>
    <scope>NUCLEOTIDE SEQUENCE [LARGE SCALE GENOMIC DNA]</scope>
    <source>
        <strain evidence="3 4">DSM 45274</strain>
    </source>
</reference>
<evidence type="ECO:0000313" key="4">
    <source>
        <dbReference type="Proteomes" id="UP000035199"/>
    </source>
</evidence>
<evidence type="ECO:0000313" key="3">
    <source>
        <dbReference type="EMBL" id="AKK06693.1"/>
    </source>
</evidence>
<proteinExistence type="predicted"/>
<gene>
    <name evidence="3" type="ORF">CMUST_11910</name>
</gene>
<dbReference type="InterPro" id="IPR042070">
    <property type="entry name" value="PucR_C-HTH_sf"/>
</dbReference>
<dbReference type="KEGG" id="cmv:CMUST_11910"/>